<accession>A0A157R9D3</accession>
<dbReference type="PANTHER" id="PTHR41317">
    <property type="entry name" value="PD-(D_E)XK NUCLEASE FAMILY TRANSPOSASE"/>
    <property type="match status" value="1"/>
</dbReference>
<evidence type="ECO:0000313" key="1">
    <source>
        <dbReference type="EMBL" id="SAI54602.1"/>
    </source>
</evidence>
<protein>
    <submittedName>
        <fullName evidence="1">PD-(D/E)XK nuclease family transposase</fullName>
    </submittedName>
</protein>
<organism evidence="1 2">
    <name type="scientific">Bordetella ansorpii</name>
    <dbReference type="NCBI Taxonomy" id="288768"/>
    <lineage>
        <taxon>Bacteria</taxon>
        <taxon>Pseudomonadati</taxon>
        <taxon>Pseudomonadota</taxon>
        <taxon>Betaproteobacteria</taxon>
        <taxon>Burkholderiales</taxon>
        <taxon>Alcaligenaceae</taxon>
        <taxon>Bordetella</taxon>
    </lineage>
</organism>
<dbReference type="PANTHER" id="PTHR41317:SF1">
    <property type="entry name" value="PD-(D_E)XK NUCLEASE FAMILY TRANSPOSASE"/>
    <property type="match status" value="1"/>
</dbReference>
<dbReference type="Pfam" id="PF12784">
    <property type="entry name" value="PDDEXK_2"/>
    <property type="match status" value="1"/>
</dbReference>
<proteinExistence type="predicted"/>
<dbReference type="InterPro" id="IPR010106">
    <property type="entry name" value="RpnA"/>
</dbReference>
<name>A0A157R9D3_9BORD</name>
<evidence type="ECO:0000313" key="2">
    <source>
        <dbReference type="Proteomes" id="UP000077037"/>
    </source>
</evidence>
<dbReference type="AlphaFoldDB" id="A0A157R9D3"/>
<reference evidence="1 2" key="1">
    <citation type="submission" date="2016-03" db="EMBL/GenBank/DDBJ databases">
        <authorList>
            <consortium name="Pathogen Informatics"/>
        </authorList>
    </citation>
    <scope>NUCLEOTIDE SEQUENCE [LARGE SCALE GENOMIC DNA]</scope>
    <source>
        <strain evidence="1 2">NCTC13364</strain>
    </source>
</reference>
<dbReference type="OrthoDB" id="8633154at2"/>
<dbReference type="Proteomes" id="UP000077037">
    <property type="component" value="Unassembled WGS sequence"/>
</dbReference>
<dbReference type="RefSeq" id="WP_066419577.1">
    <property type="nucleotide sequence ID" value="NZ_FKBS01000029.1"/>
</dbReference>
<dbReference type="NCBIfam" id="TIGR01784">
    <property type="entry name" value="T_den_put_tspse"/>
    <property type="match status" value="1"/>
</dbReference>
<sequence length="308" mass="35197">MPSVHDKPAPRGLRLSNDVVFKALFCRHPHLLSDLINAVRHPAPPISIAAILNPHILPDTADGKQVIFDIRAMDTQGQQFIVEMQRRSDADWPARNVYYLARGLAQQLVSGQRYGELLPSIGITLLGQNWHASSSDQSDWRFMLRDACTPSIEFNQALQLYVVELRKAKTLLQGPSALRDWVLCLSHDLNEDIMNQITHPPVLEALKHLEGMYSEAELREIAFDLEKAERDRQWLLDGAKTDGYRDVLKRLLIRRFGPLSDAVVEKVDYARTKQVLAWLDKVMDAPTIDEVLHWEGDSYQSPWGRRYT</sequence>
<dbReference type="EMBL" id="FKBS01000029">
    <property type="protein sequence ID" value="SAI54602.1"/>
    <property type="molecule type" value="Genomic_DNA"/>
</dbReference>
<gene>
    <name evidence="1" type="ORF">SAMEA1982600_04515</name>
</gene>